<evidence type="ECO:0000313" key="2">
    <source>
        <dbReference type="Proteomes" id="UP000644115"/>
    </source>
</evidence>
<proteinExistence type="predicted"/>
<comment type="caution">
    <text evidence="1">The sequence shown here is derived from an EMBL/GenBank/DDBJ whole genome shotgun (WGS) entry which is preliminary data.</text>
</comment>
<dbReference type="Pfam" id="PF20118">
    <property type="entry name" value="DUF6508"/>
    <property type="match status" value="1"/>
</dbReference>
<gene>
    <name evidence="1" type="ORF">H8876_04330</name>
</gene>
<keyword evidence="2" id="KW-1185">Reference proteome</keyword>
<dbReference type="EMBL" id="JACRWC010000056">
    <property type="protein sequence ID" value="MBC5999222.1"/>
    <property type="molecule type" value="Genomic_DNA"/>
</dbReference>
<dbReference type="Proteomes" id="UP000644115">
    <property type="component" value="Unassembled WGS sequence"/>
</dbReference>
<sequence>MYESLTKYLTELTDDEFGTWFIDKENDGTPEHPIRMPYVNYSSTVEHFISDVYGFMDEHEEMGLNHYTDILKANGIEWGMNSMTTAVIENLDAKCILAMILGAVRAEKFCDGALLGFLEEGSIARWLERLEALDKAQE</sequence>
<dbReference type="RefSeq" id="WP_249286680.1">
    <property type="nucleotide sequence ID" value="NZ_JACRWC010000056.1"/>
</dbReference>
<dbReference type="AlphaFoldDB" id="A0A923NEL2"/>
<name>A0A923NEL2_9FIRM</name>
<organism evidence="1 2">
    <name type="scientific">Lentihominibacter faecis</name>
    <dbReference type="NCBI Taxonomy" id="2764712"/>
    <lineage>
        <taxon>Bacteria</taxon>
        <taxon>Bacillati</taxon>
        <taxon>Bacillota</taxon>
        <taxon>Clostridia</taxon>
        <taxon>Peptostreptococcales</taxon>
        <taxon>Anaerovoracaceae</taxon>
        <taxon>Lentihominibacter</taxon>
    </lineage>
</organism>
<dbReference type="InterPro" id="IPR045425">
    <property type="entry name" value="DUF6508"/>
</dbReference>
<accession>A0A923NEL2</accession>
<evidence type="ECO:0000313" key="1">
    <source>
        <dbReference type="EMBL" id="MBC5999222.1"/>
    </source>
</evidence>
<reference evidence="1" key="1">
    <citation type="submission" date="2020-08" db="EMBL/GenBank/DDBJ databases">
        <authorList>
            <person name="Liu C."/>
            <person name="Sun Q."/>
        </authorList>
    </citation>
    <scope>NUCLEOTIDE SEQUENCE</scope>
    <source>
        <strain evidence="1">BX16</strain>
    </source>
</reference>
<protein>
    <submittedName>
        <fullName evidence="1">Uncharacterized protein</fullName>
    </submittedName>
</protein>